<evidence type="ECO:0000256" key="4">
    <source>
        <dbReference type="ARBA" id="ARBA00023141"/>
    </source>
</evidence>
<evidence type="ECO:0000259" key="9">
    <source>
        <dbReference type="PROSITE" id="PS51671"/>
    </source>
</evidence>
<evidence type="ECO:0000256" key="2">
    <source>
        <dbReference type="ARBA" id="ARBA00013147"/>
    </source>
</evidence>
<dbReference type="GO" id="GO:0005737">
    <property type="term" value="C:cytoplasm"/>
    <property type="evidence" value="ECO:0007669"/>
    <property type="project" value="TreeGrafter"/>
</dbReference>
<comment type="pathway">
    <text evidence="1">Amino-acid biosynthesis; L-phenylalanine biosynthesis; phenylpyruvate from prephenate: step 1/1.</text>
</comment>
<evidence type="ECO:0000256" key="5">
    <source>
        <dbReference type="ARBA" id="ARBA00023222"/>
    </source>
</evidence>
<dbReference type="PROSITE" id="PS00858">
    <property type="entry name" value="PREPHENATE_DEHYDR_2"/>
    <property type="match status" value="1"/>
</dbReference>
<dbReference type="GO" id="GO:0004664">
    <property type="term" value="F:prephenate dehydratase activity"/>
    <property type="evidence" value="ECO:0007669"/>
    <property type="project" value="UniProtKB-EC"/>
</dbReference>
<comment type="catalytic activity">
    <reaction evidence="7">
        <text>prephenate + H(+) = 3-phenylpyruvate + CO2 + H2O</text>
        <dbReference type="Rhea" id="RHEA:21648"/>
        <dbReference type="ChEBI" id="CHEBI:15377"/>
        <dbReference type="ChEBI" id="CHEBI:15378"/>
        <dbReference type="ChEBI" id="CHEBI:16526"/>
        <dbReference type="ChEBI" id="CHEBI:18005"/>
        <dbReference type="ChEBI" id="CHEBI:29934"/>
        <dbReference type="EC" id="4.2.1.51"/>
    </reaction>
</comment>
<dbReference type="PANTHER" id="PTHR21022:SF19">
    <property type="entry name" value="PREPHENATE DEHYDRATASE-RELATED"/>
    <property type="match status" value="1"/>
</dbReference>
<evidence type="ECO:0000256" key="6">
    <source>
        <dbReference type="ARBA" id="ARBA00023239"/>
    </source>
</evidence>
<evidence type="ECO:0000256" key="3">
    <source>
        <dbReference type="ARBA" id="ARBA00022605"/>
    </source>
</evidence>
<accession>A0A133UU56</accession>
<evidence type="ECO:0000313" key="10">
    <source>
        <dbReference type="EMBL" id="KXA97761.1"/>
    </source>
</evidence>
<keyword evidence="5" id="KW-0584">Phenylalanine biosynthesis</keyword>
<dbReference type="CDD" id="cd04905">
    <property type="entry name" value="ACT_CM-PDT"/>
    <property type="match status" value="1"/>
</dbReference>
<keyword evidence="6" id="KW-0456">Lyase</keyword>
<dbReference type="InterPro" id="IPR002912">
    <property type="entry name" value="ACT_dom"/>
</dbReference>
<sequence>MKVGILGPRGTYSEIAARNHFGEKVDISPYPLITDVSEAVEKREVQFGVVPVESLREGSIGETLDALAWKDVKVNAEIVLKITHHLLGTEETEFDEIKQVLSHPQAIAQCREFLRRNLPDAELISVTSTAKAAKQISKDGKHYLAAIGSRGLADLYNLKIIEENIQGGKEDETRFFSLAKKDNEPTGEDKTSIVFYTKEDRPGILSEILQEFAKRDINLTKIESRPSKEALGDYLFFIDFEGHRKEPSVRKALEKIKSKVATLKIIGSYPKIY</sequence>
<dbReference type="AlphaFoldDB" id="A0A133UU56"/>
<dbReference type="FunFam" id="3.30.70.260:FF:000012">
    <property type="entry name" value="Prephenate dehydratase"/>
    <property type="match status" value="1"/>
</dbReference>
<evidence type="ECO:0000256" key="1">
    <source>
        <dbReference type="ARBA" id="ARBA00004741"/>
    </source>
</evidence>
<gene>
    <name evidence="10" type="ORF">AKJ37_02320</name>
</gene>
<dbReference type="Gene3D" id="3.30.70.260">
    <property type="match status" value="1"/>
</dbReference>
<name>A0A133UU56_9EURY</name>
<keyword evidence="4" id="KW-0057">Aromatic amino acid biosynthesis</keyword>
<dbReference type="SUPFAM" id="SSF53850">
    <property type="entry name" value="Periplasmic binding protein-like II"/>
    <property type="match status" value="1"/>
</dbReference>
<keyword evidence="3" id="KW-0028">Amino-acid biosynthesis</keyword>
<evidence type="ECO:0000259" key="8">
    <source>
        <dbReference type="PROSITE" id="PS51171"/>
    </source>
</evidence>
<dbReference type="Gene3D" id="3.40.190.10">
    <property type="entry name" value="Periplasmic binding protein-like II"/>
    <property type="match status" value="2"/>
</dbReference>
<dbReference type="InterPro" id="IPR001086">
    <property type="entry name" value="Preph_deHydtase"/>
</dbReference>
<dbReference type="InterPro" id="IPR045865">
    <property type="entry name" value="ACT-like_dom_sf"/>
</dbReference>
<dbReference type="NCBIfam" id="NF008865">
    <property type="entry name" value="PRK11898.1"/>
    <property type="match status" value="1"/>
</dbReference>
<reference evidence="10 11" key="1">
    <citation type="journal article" date="2016" name="Sci. Rep.">
        <title>Metabolic traits of an uncultured archaeal lineage -MSBL1- from brine pools of the Red Sea.</title>
        <authorList>
            <person name="Mwirichia R."/>
            <person name="Alam I."/>
            <person name="Rashid M."/>
            <person name="Vinu M."/>
            <person name="Ba-Alawi W."/>
            <person name="Anthony Kamau A."/>
            <person name="Kamanda Ngugi D."/>
            <person name="Goker M."/>
            <person name="Klenk H.P."/>
            <person name="Bajic V."/>
            <person name="Stingl U."/>
        </authorList>
    </citation>
    <scope>NUCLEOTIDE SEQUENCE [LARGE SCALE GENOMIC DNA]</scope>
    <source>
        <strain evidence="10">SCGC-AAA259I09</strain>
    </source>
</reference>
<dbReference type="PROSITE" id="PS51171">
    <property type="entry name" value="PREPHENATE_DEHYDR_3"/>
    <property type="match status" value="1"/>
</dbReference>
<feature type="domain" description="ACT" evidence="9">
    <location>
        <begin position="193"/>
        <end position="268"/>
    </location>
</feature>
<evidence type="ECO:0000256" key="7">
    <source>
        <dbReference type="ARBA" id="ARBA00047848"/>
    </source>
</evidence>
<keyword evidence="11" id="KW-1185">Reference proteome</keyword>
<dbReference type="SUPFAM" id="SSF55021">
    <property type="entry name" value="ACT-like"/>
    <property type="match status" value="1"/>
</dbReference>
<proteinExistence type="predicted"/>
<feature type="domain" description="Prephenate dehydratase" evidence="8">
    <location>
        <begin position="2"/>
        <end position="180"/>
    </location>
</feature>
<dbReference type="Pfam" id="PF00800">
    <property type="entry name" value="PDT"/>
    <property type="match status" value="1"/>
</dbReference>
<dbReference type="GO" id="GO:0009094">
    <property type="term" value="P:L-phenylalanine biosynthetic process"/>
    <property type="evidence" value="ECO:0007669"/>
    <property type="project" value="UniProtKB-KW"/>
</dbReference>
<dbReference type="PANTHER" id="PTHR21022">
    <property type="entry name" value="PREPHENATE DEHYDRATASE P PROTEIN"/>
    <property type="match status" value="1"/>
</dbReference>
<protein>
    <recommendedName>
        <fullName evidence="2">prephenate dehydratase</fullName>
        <ecNumber evidence="2">4.2.1.51</ecNumber>
    </recommendedName>
</protein>
<dbReference type="InterPro" id="IPR018528">
    <property type="entry name" value="Preph_deHydtase_CS"/>
</dbReference>
<dbReference type="CDD" id="cd13532">
    <property type="entry name" value="PBP2_PDT_like"/>
    <property type="match status" value="1"/>
</dbReference>
<comment type="caution">
    <text evidence="10">The sequence shown here is derived from an EMBL/GenBank/DDBJ whole genome shotgun (WGS) entry which is preliminary data.</text>
</comment>
<evidence type="ECO:0000313" key="11">
    <source>
        <dbReference type="Proteomes" id="UP000070463"/>
    </source>
</evidence>
<dbReference type="PROSITE" id="PS51671">
    <property type="entry name" value="ACT"/>
    <property type="match status" value="1"/>
</dbReference>
<dbReference type="FunFam" id="3.40.190.10:FF:000034">
    <property type="entry name" value="Chorismate mutase/prephenate dehydratase"/>
    <property type="match status" value="1"/>
</dbReference>
<dbReference type="Proteomes" id="UP000070463">
    <property type="component" value="Unassembled WGS sequence"/>
</dbReference>
<dbReference type="Pfam" id="PF01842">
    <property type="entry name" value="ACT"/>
    <property type="match status" value="1"/>
</dbReference>
<dbReference type="EC" id="4.2.1.51" evidence="2"/>
<dbReference type="PATRIC" id="fig|1698267.3.peg.778"/>
<organism evidence="10 11">
    <name type="scientific">candidate division MSBL1 archaeon SCGC-AAA259I09</name>
    <dbReference type="NCBI Taxonomy" id="1698267"/>
    <lineage>
        <taxon>Archaea</taxon>
        <taxon>Methanobacteriati</taxon>
        <taxon>Methanobacteriota</taxon>
        <taxon>candidate division MSBL1</taxon>
    </lineage>
</organism>
<dbReference type="EMBL" id="LHXR01000020">
    <property type="protein sequence ID" value="KXA97761.1"/>
    <property type="molecule type" value="Genomic_DNA"/>
</dbReference>